<dbReference type="HOGENOM" id="CLU_068226_2_1_6"/>
<dbReference type="AlphaFoldDB" id="F6A922"/>
<dbReference type="InterPro" id="IPR036515">
    <property type="entry name" value="Transposase_17_sf"/>
</dbReference>
<evidence type="ECO:0000313" key="3">
    <source>
        <dbReference type="Proteomes" id="UP000000686"/>
    </source>
</evidence>
<dbReference type="PANTHER" id="PTHR36966:SF1">
    <property type="entry name" value="REP-ASSOCIATED TYROSINE TRANSPOSASE"/>
    <property type="match status" value="1"/>
</dbReference>
<organism evidence="2 3">
    <name type="scientific">Pseudomonas fulva (strain 12-X)</name>
    <dbReference type="NCBI Taxonomy" id="743720"/>
    <lineage>
        <taxon>Bacteria</taxon>
        <taxon>Pseudomonadati</taxon>
        <taxon>Pseudomonadota</taxon>
        <taxon>Gammaproteobacteria</taxon>
        <taxon>Pseudomonadales</taxon>
        <taxon>Pseudomonadaceae</taxon>
        <taxon>Pseudomonas</taxon>
    </lineage>
</organism>
<evidence type="ECO:0000313" key="2">
    <source>
        <dbReference type="EMBL" id="AEF21949.1"/>
    </source>
</evidence>
<dbReference type="SMART" id="SM01321">
    <property type="entry name" value="Y1_Tnp"/>
    <property type="match status" value="1"/>
</dbReference>
<feature type="domain" description="Transposase IS200-like" evidence="1">
    <location>
        <begin position="18"/>
        <end position="126"/>
    </location>
</feature>
<dbReference type="OrthoDB" id="9791101at2"/>
<dbReference type="Gene3D" id="3.30.70.1290">
    <property type="entry name" value="Transposase IS200-like"/>
    <property type="match status" value="1"/>
</dbReference>
<protein>
    <recommendedName>
        <fullName evidence="1">Transposase IS200-like domain-containing protein</fullName>
    </recommendedName>
</protein>
<dbReference type="eggNOG" id="COG1943">
    <property type="taxonomic scope" value="Bacteria"/>
</dbReference>
<accession>F6A922</accession>
<dbReference type="SUPFAM" id="SSF143422">
    <property type="entry name" value="Transposase IS200-like"/>
    <property type="match status" value="1"/>
</dbReference>
<keyword evidence="3" id="KW-1185">Reference proteome</keyword>
<dbReference type="PANTHER" id="PTHR36966">
    <property type="entry name" value="REP-ASSOCIATED TYROSINE TRANSPOSASE"/>
    <property type="match status" value="1"/>
</dbReference>
<dbReference type="KEGG" id="pfv:Psefu_1977"/>
<evidence type="ECO:0000259" key="1">
    <source>
        <dbReference type="SMART" id="SM01321"/>
    </source>
</evidence>
<dbReference type="EMBL" id="CP002727">
    <property type="protein sequence ID" value="AEF21949.1"/>
    <property type="molecule type" value="Genomic_DNA"/>
</dbReference>
<proteinExistence type="predicted"/>
<dbReference type="Pfam" id="PF01797">
    <property type="entry name" value="Y1_Tnp"/>
    <property type="match status" value="1"/>
</dbReference>
<dbReference type="STRING" id="743720.Psefu_1977"/>
<dbReference type="InterPro" id="IPR052715">
    <property type="entry name" value="RAYT_transposase"/>
</dbReference>
<name>F6A922_PSEF1</name>
<dbReference type="Proteomes" id="UP000000686">
    <property type="component" value="Chromosome"/>
</dbReference>
<dbReference type="InterPro" id="IPR002686">
    <property type="entry name" value="Transposase_17"/>
</dbReference>
<reference evidence="2 3" key="1">
    <citation type="submission" date="2011-04" db="EMBL/GenBank/DDBJ databases">
        <title>Complete sequence of Pseudomonas fulva 12-X.</title>
        <authorList>
            <consortium name="US DOE Joint Genome Institute"/>
            <person name="Lucas S."/>
            <person name="Han J."/>
            <person name="Lapidus A."/>
            <person name="Cheng J.-F."/>
            <person name="Goodwin L."/>
            <person name="Pitluck S."/>
            <person name="Peters L."/>
            <person name="Mikhailova N."/>
            <person name="Pagani I."/>
            <person name="Davenport K."/>
            <person name="Han C."/>
            <person name="Tapia R."/>
            <person name="Land M."/>
            <person name="Hauser L."/>
            <person name="Kyrpides N."/>
            <person name="Ivanova N."/>
            <person name="Pagani I."/>
            <person name="Lcollab F.I."/>
            <person name="Woyke T."/>
        </authorList>
    </citation>
    <scope>NUCLEOTIDE SEQUENCE [LARGE SCALE GENOMIC DNA]</scope>
    <source>
        <strain evidence="3">12-X</strain>
    </source>
</reference>
<dbReference type="GO" id="GO:0006313">
    <property type="term" value="P:DNA transposition"/>
    <property type="evidence" value="ECO:0007669"/>
    <property type="project" value="InterPro"/>
</dbReference>
<dbReference type="NCBIfam" id="NF047646">
    <property type="entry name" value="REP_Tyr_transpos"/>
    <property type="match status" value="1"/>
</dbReference>
<gene>
    <name evidence="2" type="ordered locus">Psefu_1977</name>
</gene>
<dbReference type="RefSeq" id="WP_013791080.1">
    <property type="nucleotide sequence ID" value="NC_015556.1"/>
</dbReference>
<sequence length="150" mass="17269">MNIKHSASHRLRAGRWSATGQYYLVTTVTAGRKPIFSDFYLARMLIQTIRQDALKGFHKTLCYVVMPDHLHWLVELRQGTLSQLVGRIKSLSAKRHGGRTWQKGFHEHALRKEEDMLGVARYIVANPIRAGLVTRASDYPHWDAIWLCSE</sequence>
<dbReference type="GO" id="GO:0043565">
    <property type="term" value="F:sequence-specific DNA binding"/>
    <property type="evidence" value="ECO:0007669"/>
    <property type="project" value="TreeGrafter"/>
</dbReference>
<dbReference type="GO" id="GO:0004803">
    <property type="term" value="F:transposase activity"/>
    <property type="evidence" value="ECO:0007669"/>
    <property type="project" value="InterPro"/>
</dbReference>